<reference evidence="2 3" key="2">
    <citation type="submission" date="2020-05" db="EMBL/GenBank/DDBJ databases">
        <title>Draft genome sequence of Desulfovibrio sp. strainFSS-1.</title>
        <authorList>
            <person name="Shimoshige H."/>
            <person name="Kobayashi H."/>
            <person name="Maekawa T."/>
        </authorList>
    </citation>
    <scope>NUCLEOTIDE SEQUENCE [LARGE SCALE GENOMIC DNA]</scope>
    <source>
        <strain evidence="2 3">SIID29052-01</strain>
    </source>
</reference>
<dbReference type="Gene3D" id="3.30.70.1440">
    <property type="entry name" value="Multidrug efflux transporter AcrB pore domain"/>
    <property type="match status" value="1"/>
</dbReference>
<dbReference type="PANTHER" id="PTHR32063:SF16">
    <property type="entry name" value="CATION EFFLUX SYSTEM (ACRB_ACRD_ACRF FAMILY)"/>
    <property type="match status" value="1"/>
</dbReference>
<dbReference type="PRINTS" id="PR00702">
    <property type="entry name" value="ACRIFLAVINRP"/>
</dbReference>
<feature type="transmembrane region" description="Helical" evidence="1">
    <location>
        <begin position="355"/>
        <end position="374"/>
    </location>
</feature>
<name>A0A6V8LRU4_9BACT</name>
<keyword evidence="3" id="KW-1185">Reference proteome</keyword>
<dbReference type="Pfam" id="PF00873">
    <property type="entry name" value="ACR_tran"/>
    <property type="match status" value="2"/>
</dbReference>
<evidence type="ECO:0000313" key="3">
    <source>
        <dbReference type="Proteomes" id="UP000494245"/>
    </source>
</evidence>
<evidence type="ECO:0000256" key="1">
    <source>
        <dbReference type="SAM" id="Phobius"/>
    </source>
</evidence>
<keyword evidence="1" id="KW-0812">Transmembrane</keyword>
<protein>
    <submittedName>
        <fullName evidence="2">Efflux pump membrane transporter BepG</fullName>
    </submittedName>
</protein>
<dbReference type="GO" id="GO:0005886">
    <property type="term" value="C:plasma membrane"/>
    <property type="evidence" value="ECO:0007669"/>
    <property type="project" value="TreeGrafter"/>
</dbReference>
<dbReference type="Gene3D" id="1.20.1640.10">
    <property type="entry name" value="Multidrug efflux transporter AcrB transmembrane domain"/>
    <property type="match status" value="2"/>
</dbReference>
<dbReference type="AlphaFoldDB" id="A0A6V8LRU4"/>
<gene>
    <name evidence="2" type="primary">bepG</name>
    <name evidence="2" type="ORF">NNJEOMEG_00667</name>
</gene>
<feature type="transmembrane region" description="Helical" evidence="1">
    <location>
        <begin position="547"/>
        <end position="570"/>
    </location>
</feature>
<dbReference type="Proteomes" id="UP000494245">
    <property type="component" value="Unassembled WGS sequence"/>
</dbReference>
<dbReference type="EMBL" id="BLTE01000002">
    <property type="protein sequence ID" value="GFK92839.1"/>
    <property type="molecule type" value="Genomic_DNA"/>
</dbReference>
<dbReference type="SUPFAM" id="SSF82714">
    <property type="entry name" value="Multidrug efflux transporter AcrB TolC docking domain, DN and DC subdomains"/>
    <property type="match status" value="2"/>
</dbReference>
<feature type="transmembrane region" description="Helical" evidence="1">
    <location>
        <begin position="380"/>
        <end position="400"/>
    </location>
</feature>
<keyword evidence="1" id="KW-0472">Membrane</keyword>
<dbReference type="InterPro" id="IPR001036">
    <property type="entry name" value="Acrflvin-R"/>
</dbReference>
<comment type="caution">
    <text evidence="2">The sequence shown here is derived from an EMBL/GenBank/DDBJ whole genome shotgun (WGS) entry which is preliminary data.</text>
</comment>
<feature type="transmembrane region" description="Helical" evidence="1">
    <location>
        <begin position="459"/>
        <end position="479"/>
    </location>
</feature>
<dbReference type="SUPFAM" id="SSF82866">
    <property type="entry name" value="Multidrug efflux transporter AcrB transmembrane domain"/>
    <property type="match status" value="2"/>
</dbReference>
<feature type="transmembrane region" description="Helical" evidence="1">
    <location>
        <begin position="1017"/>
        <end position="1036"/>
    </location>
</feature>
<dbReference type="PANTHER" id="PTHR32063">
    <property type="match status" value="1"/>
</dbReference>
<dbReference type="GO" id="GO:0042910">
    <property type="term" value="F:xenobiotic transmembrane transporter activity"/>
    <property type="evidence" value="ECO:0007669"/>
    <property type="project" value="TreeGrafter"/>
</dbReference>
<proteinExistence type="predicted"/>
<organism evidence="2 3">
    <name type="scientific">Fundidesulfovibrio magnetotacticus</name>
    <dbReference type="NCBI Taxonomy" id="2730080"/>
    <lineage>
        <taxon>Bacteria</taxon>
        <taxon>Pseudomonadati</taxon>
        <taxon>Thermodesulfobacteriota</taxon>
        <taxon>Desulfovibrionia</taxon>
        <taxon>Desulfovibrionales</taxon>
        <taxon>Desulfovibrionaceae</taxon>
        <taxon>Fundidesulfovibrio</taxon>
    </lineage>
</organism>
<feature type="transmembrane region" description="Helical" evidence="1">
    <location>
        <begin position="491"/>
        <end position="510"/>
    </location>
</feature>
<dbReference type="SUPFAM" id="SSF82693">
    <property type="entry name" value="Multidrug efflux transporter AcrB pore domain, PN1, PN2, PC1 and PC2 subdomains"/>
    <property type="match status" value="3"/>
</dbReference>
<reference evidence="2 3" key="1">
    <citation type="submission" date="2020-04" db="EMBL/GenBank/DDBJ databases">
        <authorList>
            <consortium name="Desulfovibrio sp. FSS-1 genome sequencing consortium"/>
            <person name="Shimoshige H."/>
            <person name="Kobayashi H."/>
            <person name="Maekawa T."/>
        </authorList>
    </citation>
    <scope>NUCLEOTIDE SEQUENCE [LARGE SCALE GENOMIC DNA]</scope>
    <source>
        <strain evidence="2 3">SIID29052-01</strain>
    </source>
</reference>
<feature type="transmembrane region" description="Helical" evidence="1">
    <location>
        <begin position="1042"/>
        <end position="1065"/>
    </location>
</feature>
<accession>A0A6V8LRU4</accession>
<feature type="transmembrane region" description="Helical" evidence="1">
    <location>
        <begin position="956"/>
        <end position="982"/>
    </location>
</feature>
<dbReference type="InterPro" id="IPR027463">
    <property type="entry name" value="AcrB_DN_DC_subdom"/>
</dbReference>
<evidence type="ECO:0000313" key="2">
    <source>
        <dbReference type="EMBL" id="GFK92839.1"/>
    </source>
</evidence>
<dbReference type="Gene3D" id="3.30.70.1430">
    <property type="entry name" value="Multidrug efflux transporter AcrB pore domain"/>
    <property type="match status" value="2"/>
</dbReference>
<keyword evidence="1" id="KW-1133">Transmembrane helix</keyword>
<dbReference type="Gene3D" id="3.30.70.1320">
    <property type="entry name" value="Multidrug efflux transporter AcrB pore domain like"/>
    <property type="match status" value="1"/>
</dbReference>
<dbReference type="RefSeq" id="WP_217270473.1">
    <property type="nucleotide sequence ID" value="NZ_BLTE01000002.1"/>
</dbReference>
<feature type="transmembrane region" description="Helical" evidence="1">
    <location>
        <begin position="916"/>
        <end position="936"/>
    </location>
</feature>
<dbReference type="Gene3D" id="3.30.2090.10">
    <property type="entry name" value="Multidrug efflux transporter AcrB TolC docking domain, DN and DC subdomains"/>
    <property type="match status" value="2"/>
</dbReference>
<sequence>MSAEPPRHDLLARVTAAFVDSRLVPLMVLASLFLGVFAVVKTPSEEEPQITAPMIDVHVSMPGATPREIERRVAAPMEKILMEIPGVEYVYSTAGHGEALCVVRFEVGQDPERSAVKTHDRLFQHLDWIPPGCSQPLLKPRSIDDVPLAALTFHGGGLDVRQLRALALQVNEEVRRIPGVAETTVLGGMRRAVSVELDPVRLRSHGLDAADVLSRLTDQNQADVMPEAVLEGRAAAVRLDSFFRSSKELARAVLAVREGRPVYLGDVARVQDAFDEPGQYVFHFDGPASGRAEQGVMAPAVTLAVSKRAGANATDVTRAVARTVEQLRGYVIPQGVAADITRDYGGTARAKVHELLEHLALAALSVGAIVWFFLGRRASLVVMVAVPVTLALTLATYWFMGYTLNRVTLFALIFCIGILVDDPIVDVENIVRHLEMPGNARRPLARVIVEAVGEVRAPLVLATFTVVAAIMPMAFVGGLMGPYMRPMPIGASVAMLLSMGVAFFVTPYTAKHLLKPEPAAHAHAEGRATLLYRRAMESLIRSPKRRLAFLGVVAALLLAACALVPARAVLVKMLPFDNKSEFQVVLDMPLGTPLEETARVAAEMARAVLERPDVASVQLYAGVSGPFSFNGLVRHYYLRQGQNQADLAVNLAPKSARPRQSHDIAKAVRLALMPIALRHGARLKVAEVPPGPPVLQTLVAEVYGPDPEGRLAVARQVRQAFQDSPGVTDVDWLVDDPRPEPVIRIERDKALAAGVDPRRALEVVAASLRGGKAGLLHDESAGEDAPVVVRLPLRERAHLPDIQALAVRGQDGTMVSLDQIASVTLQEAPSALYRKNLRPVVFVTGDVAGSAESPVYAMGAVEERLAALEKAGTAAWQALGTPSLTPRWLDRPPAPGAYGMVWDGEWRITQEVFRDMGIAFAVVMALIYILVVGWFGSYTTPIAIMSPIPLSLVGILPAHALAGAFFTATSMIGFIAGAGIVVRNSIILVDFIEMRRAQGAPLEEAVVEAGAVRFRPMLLTAAAVVAGAFVILFDPIFQGLAISLMAGELAATFLSRMVVPVTYYLDQRRAGSRAALTPTARDG</sequence>